<dbReference type="CDD" id="cd05403">
    <property type="entry name" value="NT_KNTase_like"/>
    <property type="match status" value="1"/>
</dbReference>
<dbReference type="SUPFAM" id="SSF81301">
    <property type="entry name" value="Nucleotidyltransferase"/>
    <property type="match status" value="1"/>
</dbReference>
<dbReference type="InterPro" id="IPR043519">
    <property type="entry name" value="NT_sf"/>
</dbReference>
<accession>A0A519BJR1</accession>
<comment type="caution">
    <text evidence="2">The sequence shown here is derived from an EMBL/GenBank/DDBJ whole genome shotgun (WGS) entry which is preliminary data.</text>
</comment>
<dbReference type="Gene3D" id="3.30.460.10">
    <property type="entry name" value="Beta Polymerase, domain 2"/>
    <property type="match status" value="1"/>
</dbReference>
<dbReference type="GO" id="GO:0016740">
    <property type="term" value="F:transferase activity"/>
    <property type="evidence" value="ECO:0007669"/>
    <property type="project" value="UniProtKB-KW"/>
</dbReference>
<evidence type="ECO:0000313" key="2">
    <source>
        <dbReference type="EMBL" id="RZD17496.1"/>
    </source>
</evidence>
<name>A0A519BJR1_9DELT</name>
<dbReference type="Proteomes" id="UP000319296">
    <property type="component" value="Unassembled WGS sequence"/>
</dbReference>
<proteinExistence type="predicted"/>
<sequence length="103" mass="11682">MRLTDQEKETIIKLTKKYYGNNAKVYLFGSRVYDNKRGGDIDLLIEIENNAEYANKIKFLAEYERLVNSRKVDLIISSFAKNGAVSSANPIFASARIEGIELC</sequence>
<dbReference type="InterPro" id="IPR002934">
    <property type="entry name" value="Polymerase_NTP_transf_dom"/>
</dbReference>
<protein>
    <submittedName>
        <fullName evidence="2">Nucleotidyltransferase domain-containing protein</fullName>
    </submittedName>
</protein>
<dbReference type="EMBL" id="SGBB01000039">
    <property type="protein sequence ID" value="RZD17496.1"/>
    <property type="molecule type" value="Genomic_DNA"/>
</dbReference>
<feature type="domain" description="Polymerase nucleotidyl transferase" evidence="1">
    <location>
        <begin position="10"/>
        <end position="81"/>
    </location>
</feature>
<evidence type="ECO:0000313" key="3">
    <source>
        <dbReference type="Proteomes" id="UP000319296"/>
    </source>
</evidence>
<dbReference type="AlphaFoldDB" id="A0A519BJR1"/>
<dbReference type="Pfam" id="PF01909">
    <property type="entry name" value="NTP_transf_2"/>
    <property type="match status" value="1"/>
</dbReference>
<evidence type="ECO:0000259" key="1">
    <source>
        <dbReference type="Pfam" id="PF01909"/>
    </source>
</evidence>
<reference evidence="2 3" key="1">
    <citation type="journal article" date="2019" name="ISME J.">
        <title>Insights into ecological role of a new deltaproteobacterial order Candidatus Acidulodesulfobacterales by metagenomics and metatranscriptomics.</title>
        <authorList>
            <person name="Tan S."/>
            <person name="Liu J."/>
            <person name="Fang Y."/>
            <person name="Hedlund B.P."/>
            <person name="Lian Z.H."/>
            <person name="Huang L.Y."/>
            <person name="Li J.T."/>
            <person name="Huang L.N."/>
            <person name="Li W.J."/>
            <person name="Jiang H.C."/>
            <person name="Dong H.L."/>
            <person name="Shu W.S."/>
        </authorList>
    </citation>
    <scope>NUCLEOTIDE SEQUENCE [LARGE SCALE GENOMIC DNA]</scope>
    <source>
        <strain evidence="2">AP1</strain>
    </source>
</reference>
<organism evidence="2 3">
    <name type="scientific">Candidatus Acididesulfobacter diazotrophicus</name>
    <dbReference type="NCBI Taxonomy" id="2597226"/>
    <lineage>
        <taxon>Bacteria</taxon>
        <taxon>Deltaproteobacteria</taxon>
        <taxon>Candidatus Acidulodesulfobacterales</taxon>
        <taxon>Candidatus Acididesulfobacter</taxon>
    </lineage>
</organism>
<gene>
    <name evidence="2" type="ORF">EVG15_10830</name>
</gene>
<keyword evidence="2" id="KW-0808">Transferase</keyword>